<evidence type="ECO:0000313" key="12">
    <source>
        <dbReference type="Proteomes" id="UP000295558"/>
    </source>
</evidence>
<feature type="binding site" evidence="7">
    <location>
        <begin position="341"/>
        <end position="343"/>
    </location>
    <ligand>
        <name>GTP</name>
        <dbReference type="ChEBI" id="CHEBI:37565"/>
    </ligand>
</feature>
<dbReference type="Pfam" id="PF13167">
    <property type="entry name" value="GTP-bdg_N"/>
    <property type="match status" value="1"/>
</dbReference>
<evidence type="ECO:0000259" key="10">
    <source>
        <dbReference type="PROSITE" id="PS51705"/>
    </source>
</evidence>
<dbReference type="InterPro" id="IPR016496">
    <property type="entry name" value="GTPase_HflX"/>
</dbReference>
<dbReference type="Pfam" id="PF16360">
    <property type="entry name" value="GTP-bdg_M"/>
    <property type="match status" value="1"/>
</dbReference>
<feature type="binding site" evidence="7">
    <location>
        <begin position="254"/>
        <end position="257"/>
    </location>
    <ligand>
        <name>GTP</name>
        <dbReference type="ChEBI" id="CHEBI:37565"/>
    </ligand>
</feature>
<evidence type="ECO:0000313" key="11">
    <source>
        <dbReference type="EMBL" id="TDR55519.1"/>
    </source>
</evidence>
<feature type="region of interest" description="Disordered" evidence="9">
    <location>
        <begin position="134"/>
        <end position="155"/>
    </location>
</feature>
<evidence type="ECO:0000256" key="6">
    <source>
        <dbReference type="HAMAP-Rule" id="MF_00900"/>
    </source>
</evidence>
<comment type="subcellular location">
    <subcellularLocation>
        <location evidence="6">Cytoplasm</location>
    </subcellularLocation>
    <text evidence="6">May associate with membranes.</text>
</comment>
<dbReference type="CDD" id="cd01878">
    <property type="entry name" value="HflX"/>
    <property type="match status" value="1"/>
</dbReference>
<comment type="caution">
    <text evidence="11">The sequence shown here is derived from an EMBL/GenBank/DDBJ whole genome shotgun (WGS) entry which is preliminary data.</text>
</comment>
<proteinExistence type="inferred from homology"/>
<dbReference type="PIRSF" id="PIRSF006809">
    <property type="entry name" value="GTP-binding_hflX_prd"/>
    <property type="match status" value="1"/>
</dbReference>
<comment type="similarity">
    <text evidence="6">Belongs to the TRAFAC class OBG-HflX-like GTPase superfamily. HflX GTPase family.</text>
</comment>
<dbReference type="FunFam" id="3.40.50.11060:FF:000001">
    <property type="entry name" value="GTPase HflX"/>
    <property type="match status" value="1"/>
</dbReference>
<dbReference type="PROSITE" id="PS51705">
    <property type="entry name" value="G_HFLX"/>
    <property type="match status" value="1"/>
</dbReference>
<dbReference type="GO" id="GO:0005737">
    <property type="term" value="C:cytoplasm"/>
    <property type="evidence" value="ECO:0007669"/>
    <property type="project" value="UniProtKB-SubCell"/>
</dbReference>
<organism evidence="11 12">
    <name type="scientific">Listeria rocourtiae</name>
    <dbReference type="NCBI Taxonomy" id="647910"/>
    <lineage>
        <taxon>Bacteria</taxon>
        <taxon>Bacillati</taxon>
        <taxon>Bacillota</taxon>
        <taxon>Bacilli</taxon>
        <taxon>Bacillales</taxon>
        <taxon>Listeriaceae</taxon>
        <taxon>Listeria</taxon>
    </lineage>
</organism>
<dbReference type="GO" id="GO:0046872">
    <property type="term" value="F:metal ion binding"/>
    <property type="evidence" value="ECO:0007669"/>
    <property type="project" value="UniProtKB-KW"/>
</dbReference>
<evidence type="ECO:0000256" key="7">
    <source>
        <dbReference type="PIRSR" id="PIRSR006809-1"/>
    </source>
</evidence>
<feature type="domain" description="Hflx-type G" evidence="10">
    <location>
        <begin position="194"/>
        <end position="363"/>
    </location>
</feature>
<feature type="binding site" evidence="7">
    <location>
        <begin position="200"/>
        <end position="207"/>
    </location>
    <ligand>
        <name>GTP</name>
        <dbReference type="ChEBI" id="CHEBI:37565"/>
    </ligand>
</feature>
<dbReference type="PRINTS" id="PR00326">
    <property type="entry name" value="GTP1OBG"/>
</dbReference>
<feature type="binding site" evidence="7">
    <location>
        <begin position="320"/>
        <end position="323"/>
    </location>
    <ligand>
        <name>GTP</name>
        <dbReference type="ChEBI" id="CHEBI:37565"/>
    </ligand>
</feature>
<comment type="subunit">
    <text evidence="6">Monomer. Associates with the 50S ribosomal subunit.</text>
</comment>
<evidence type="ECO:0000256" key="2">
    <source>
        <dbReference type="ARBA" id="ARBA00022723"/>
    </source>
</evidence>
<dbReference type="OrthoDB" id="9812272at2"/>
<gene>
    <name evidence="6" type="primary">hflX</name>
    <name evidence="11" type="ORF">DFP96_101456</name>
</gene>
<reference evidence="11 12" key="1">
    <citation type="submission" date="2019-03" db="EMBL/GenBank/DDBJ databases">
        <title>Genomic Encyclopedia of Type Strains, Phase III (KMG-III): the genomes of soil and plant-associated and newly described type strains.</title>
        <authorList>
            <person name="Whitman W."/>
        </authorList>
    </citation>
    <scope>NUCLEOTIDE SEQUENCE [LARGE SCALE GENOMIC DNA]</scope>
    <source>
        <strain evidence="11 12">CECT 7972</strain>
    </source>
</reference>
<dbReference type="NCBIfam" id="TIGR03156">
    <property type="entry name" value="GTP_HflX"/>
    <property type="match status" value="1"/>
</dbReference>
<feature type="binding site" evidence="8">
    <location>
        <position position="207"/>
    </location>
    <ligand>
        <name>Mg(2+)</name>
        <dbReference type="ChEBI" id="CHEBI:18420"/>
    </ligand>
</feature>
<dbReference type="STRING" id="1265846.PROCOU_06363"/>
<keyword evidence="1 6" id="KW-0963">Cytoplasm</keyword>
<dbReference type="InterPro" id="IPR027417">
    <property type="entry name" value="P-loop_NTPase"/>
</dbReference>
<dbReference type="GO" id="GO:0005525">
    <property type="term" value="F:GTP binding"/>
    <property type="evidence" value="ECO:0007669"/>
    <property type="project" value="UniProtKB-UniRule"/>
</dbReference>
<dbReference type="PANTHER" id="PTHR10229:SF4">
    <property type="entry name" value="GTPASE HFLX"/>
    <property type="match status" value="1"/>
</dbReference>
<comment type="cofactor">
    <cofactor evidence="8">
        <name>Mg(2+)</name>
        <dbReference type="ChEBI" id="CHEBI:18420"/>
    </cofactor>
</comment>
<dbReference type="RefSeq" id="WP_036070262.1">
    <property type="nucleotide sequence ID" value="NZ_JAASUO010000001.1"/>
</dbReference>
<evidence type="ECO:0000256" key="3">
    <source>
        <dbReference type="ARBA" id="ARBA00022741"/>
    </source>
</evidence>
<evidence type="ECO:0000256" key="8">
    <source>
        <dbReference type="PIRSR" id="PIRSR006809-2"/>
    </source>
</evidence>
<keyword evidence="5 6" id="KW-0342">GTP-binding</keyword>
<dbReference type="HAMAP" id="MF_00900">
    <property type="entry name" value="GTPase_HflX"/>
    <property type="match status" value="1"/>
</dbReference>
<name>A0A4R6ZTJ7_9LIST</name>
<dbReference type="AlphaFoldDB" id="A0A4R6ZTJ7"/>
<evidence type="ECO:0000256" key="1">
    <source>
        <dbReference type="ARBA" id="ARBA00022490"/>
    </source>
</evidence>
<protein>
    <recommendedName>
        <fullName evidence="6">GTPase HflX</fullName>
    </recommendedName>
    <alternativeName>
        <fullName evidence="6">GTP-binding protein HflX</fullName>
    </alternativeName>
</protein>
<keyword evidence="3 6" id="KW-0547">Nucleotide-binding</keyword>
<comment type="function">
    <text evidence="6">GTPase that associates with the 50S ribosomal subunit and may have a role during protein synthesis or ribosome biogenesis.</text>
</comment>
<dbReference type="PANTHER" id="PTHR10229">
    <property type="entry name" value="GTP-BINDING PROTEIN HFLX"/>
    <property type="match status" value="1"/>
</dbReference>
<dbReference type="InterPro" id="IPR030394">
    <property type="entry name" value="G_HFLX_dom"/>
</dbReference>
<dbReference type="Gene3D" id="3.40.50.300">
    <property type="entry name" value="P-loop containing nucleotide triphosphate hydrolases"/>
    <property type="match status" value="1"/>
</dbReference>
<dbReference type="InterPro" id="IPR006073">
    <property type="entry name" value="GTP-bd"/>
</dbReference>
<dbReference type="InterPro" id="IPR025121">
    <property type="entry name" value="GTPase_HflX_N"/>
</dbReference>
<evidence type="ECO:0000256" key="4">
    <source>
        <dbReference type="ARBA" id="ARBA00022842"/>
    </source>
</evidence>
<dbReference type="InterPro" id="IPR042108">
    <property type="entry name" value="GTPase_HflX_N_sf"/>
</dbReference>
<dbReference type="Pfam" id="PF01926">
    <property type="entry name" value="MMR_HSR1"/>
    <property type="match status" value="1"/>
</dbReference>
<evidence type="ECO:0000256" key="9">
    <source>
        <dbReference type="SAM" id="MobiDB-lite"/>
    </source>
</evidence>
<accession>A0A4R6ZTJ7</accession>
<dbReference type="InterPro" id="IPR032305">
    <property type="entry name" value="GTP-bd_M"/>
</dbReference>
<dbReference type="SUPFAM" id="SSF52540">
    <property type="entry name" value="P-loop containing nucleoside triphosphate hydrolases"/>
    <property type="match status" value="1"/>
</dbReference>
<keyword evidence="4 8" id="KW-0460">Magnesium</keyword>
<evidence type="ECO:0000256" key="5">
    <source>
        <dbReference type="ARBA" id="ARBA00023134"/>
    </source>
</evidence>
<dbReference type="FunFam" id="3.40.50.300:FF:001198">
    <property type="entry name" value="GTPase HflX"/>
    <property type="match status" value="1"/>
</dbReference>
<dbReference type="Proteomes" id="UP000295558">
    <property type="component" value="Unassembled WGS sequence"/>
</dbReference>
<feature type="binding site" evidence="8">
    <location>
        <position position="234"/>
    </location>
    <ligand>
        <name>Mg(2+)</name>
        <dbReference type="ChEBI" id="CHEBI:18420"/>
    </ligand>
</feature>
<keyword evidence="2 8" id="KW-0479">Metal-binding</keyword>
<dbReference type="Gene3D" id="3.40.50.11060">
    <property type="entry name" value="GTPase HflX, N-terminal domain"/>
    <property type="match status" value="1"/>
</dbReference>
<dbReference type="EMBL" id="SNZK01000001">
    <property type="protein sequence ID" value="TDR55519.1"/>
    <property type="molecule type" value="Genomic_DNA"/>
</dbReference>
<dbReference type="Gene3D" id="6.10.250.2860">
    <property type="match status" value="1"/>
</dbReference>
<sequence length="423" mass="47728">MIRTAILVGITMQQADFEYSMAELGNLAEANAIKPVGEITQKLDRKNKATYVGKGKVDEIKGLAEHEDVDVVIFNDELAPSQIRNLEELLEIEVMDRTRLILDIFAERAKTREAQLQVQVARLKYELPRIVGQGEGMDQQSGKGGLKNRGAGETKLEMDRRRIKSQISQLNKELDGLVAERQVQRRQRQKNEIPVVSLVGYTNAGKSTIMNAMVTAHSQTANKQVFEKDMLFATLETSVREIVLPDKKQFLLTDTVGFVSKLPHNLVKAFRSTLEEAAEADLLIHVVDVSHEHFEAMIKTTEETLAELDITDRPLIFVYNKADLATNVVFPRREGDSIYLSAKEDAGLELLIEIIKEQVFNDYKTVTFVIPFNRGDIVSYLNEHADVLETAYENEGTVLQVNAQESDRMKFAEFITDDIQKEG</sequence>
<dbReference type="GO" id="GO:0043022">
    <property type="term" value="F:ribosome binding"/>
    <property type="evidence" value="ECO:0007669"/>
    <property type="project" value="TreeGrafter"/>
</dbReference>
<dbReference type="GO" id="GO:0003924">
    <property type="term" value="F:GTPase activity"/>
    <property type="evidence" value="ECO:0007669"/>
    <property type="project" value="UniProtKB-UniRule"/>
</dbReference>
<keyword evidence="12" id="KW-1185">Reference proteome</keyword>